<keyword evidence="3" id="KW-1185">Reference proteome</keyword>
<feature type="region of interest" description="Disordered" evidence="1">
    <location>
        <begin position="75"/>
        <end position="101"/>
    </location>
</feature>
<feature type="non-terminal residue" evidence="2">
    <location>
        <position position="479"/>
    </location>
</feature>
<accession>A0A087UFW0</accession>
<organism evidence="2 3">
    <name type="scientific">Stegodyphus mimosarum</name>
    <name type="common">African social velvet spider</name>
    <dbReference type="NCBI Taxonomy" id="407821"/>
    <lineage>
        <taxon>Eukaryota</taxon>
        <taxon>Metazoa</taxon>
        <taxon>Ecdysozoa</taxon>
        <taxon>Arthropoda</taxon>
        <taxon>Chelicerata</taxon>
        <taxon>Arachnida</taxon>
        <taxon>Araneae</taxon>
        <taxon>Araneomorphae</taxon>
        <taxon>Entelegynae</taxon>
        <taxon>Eresoidea</taxon>
        <taxon>Eresidae</taxon>
        <taxon>Stegodyphus</taxon>
    </lineage>
</organism>
<name>A0A087UFW0_STEMI</name>
<sequence>MCNDKMKQNNTTPQCRENPVIFLIQPVIQNLTCIQPMQISASKPRPILPKASPPVLLTLPVPVNFVFNQPQSSMGNIEQSNQTDSISDHCDDQSTQNHQFQSQKTIATQTACELEYPLKLRESKASQCNRRVPKSVEVGTESIHTQTAESAVVKIKKRRSRRKSVAITTEASVVTDQNVDLNQSLWPGFHDFIFQHADNIGLQSLKNSAATQTNSNKVLCDSQTITDEELFKFTWDDVAKEKETNETCSSPFEILSDIAAVDSLTTLQGDINHNTLSELNIFANNAVADNVFDANIKTYGTENSSFQNPPLEKDITSETCSLFSVFGNCSKPELQNKVSQPTLSDIHTQTMASTILDDNLLANMETQTTDDFIFSDLEFSDTETQTPWEDFPNIDDSPMQADQLSIEIQTDFSSFNPGLNQDPYKFINSMDVQSMIGGCSNKETLGVNIETQTLDKLTFPQFTNSESQTLDMSDFIFTS</sequence>
<dbReference type="Proteomes" id="UP000054359">
    <property type="component" value="Unassembled WGS sequence"/>
</dbReference>
<reference evidence="2 3" key="1">
    <citation type="submission" date="2013-11" db="EMBL/GenBank/DDBJ databases">
        <title>Genome sequencing of Stegodyphus mimosarum.</title>
        <authorList>
            <person name="Bechsgaard J."/>
        </authorList>
    </citation>
    <scope>NUCLEOTIDE SEQUENCE [LARGE SCALE GENOMIC DNA]</scope>
</reference>
<dbReference type="EMBL" id="KK119631">
    <property type="protein sequence ID" value="KFM76249.1"/>
    <property type="molecule type" value="Genomic_DNA"/>
</dbReference>
<dbReference type="OMA" id="TACELEY"/>
<feature type="compositionally biased region" description="Polar residues" evidence="1">
    <location>
        <begin position="75"/>
        <end position="85"/>
    </location>
</feature>
<proteinExistence type="predicted"/>
<dbReference type="OrthoDB" id="6354171at2759"/>
<evidence type="ECO:0000256" key="1">
    <source>
        <dbReference type="SAM" id="MobiDB-lite"/>
    </source>
</evidence>
<protein>
    <submittedName>
        <fullName evidence="2">Uncharacterized protein</fullName>
    </submittedName>
</protein>
<evidence type="ECO:0000313" key="3">
    <source>
        <dbReference type="Proteomes" id="UP000054359"/>
    </source>
</evidence>
<gene>
    <name evidence="2" type="ORF">X975_22768</name>
</gene>
<evidence type="ECO:0000313" key="2">
    <source>
        <dbReference type="EMBL" id="KFM76249.1"/>
    </source>
</evidence>
<dbReference type="AlphaFoldDB" id="A0A087UFW0"/>